<evidence type="ECO:0000313" key="3">
    <source>
        <dbReference type="Proteomes" id="UP000252893"/>
    </source>
</evidence>
<keyword evidence="1" id="KW-0472">Membrane</keyword>
<feature type="transmembrane region" description="Helical" evidence="1">
    <location>
        <begin position="85"/>
        <end position="103"/>
    </location>
</feature>
<keyword evidence="1" id="KW-0812">Transmembrane</keyword>
<proteinExistence type="predicted"/>
<keyword evidence="1" id="KW-1133">Transmembrane helix</keyword>
<reference evidence="2 3" key="1">
    <citation type="submission" date="2018-06" db="EMBL/GenBank/DDBJ databases">
        <title>Genomic Encyclopedia of Type Strains, Phase IV (KMG-IV): sequencing the most valuable type-strain genomes for metagenomic binning, comparative biology and taxonomic classification.</title>
        <authorList>
            <person name="Goeker M."/>
        </authorList>
    </citation>
    <scope>NUCLEOTIDE SEQUENCE [LARGE SCALE GENOMIC DNA]</scope>
    <source>
        <strain evidence="2 3">DSM 25619</strain>
    </source>
</reference>
<protein>
    <submittedName>
        <fullName evidence="2">Uncharacterized protein</fullName>
    </submittedName>
</protein>
<accession>A0A366DY07</accession>
<gene>
    <name evidence="2" type="ORF">DFR47_104353</name>
</gene>
<keyword evidence="3" id="KW-1185">Reference proteome</keyword>
<evidence type="ECO:0000256" key="1">
    <source>
        <dbReference type="SAM" id="Phobius"/>
    </source>
</evidence>
<dbReference type="OrthoDB" id="9938964at2"/>
<organism evidence="2 3">
    <name type="scientific">Pseudochrobactrum asaccharolyticum</name>
    <dbReference type="NCBI Taxonomy" id="354351"/>
    <lineage>
        <taxon>Bacteria</taxon>
        <taxon>Pseudomonadati</taxon>
        <taxon>Pseudomonadota</taxon>
        <taxon>Alphaproteobacteria</taxon>
        <taxon>Hyphomicrobiales</taxon>
        <taxon>Brucellaceae</taxon>
        <taxon>Pseudochrobactrum</taxon>
    </lineage>
</organism>
<sequence length="129" mass="13848">MLYSFGLLWFLSGLLALQSALIGANDPASLSYQTAAVLQERQNVQTTDPAGRSQNGTLSAPVRAILTPVLYFSNKTLPFSGNGTFILPALFTLLATFTALFVARSRNNPAAQICRHIVRARAPPALNSL</sequence>
<comment type="caution">
    <text evidence="2">The sequence shown here is derived from an EMBL/GenBank/DDBJ whole genome shotgun (WGS) entry which is preliminary data.</text>
</comment>
<dbReference type="RefSeq" id="WP_113944837.1">
    <property type="nucleotide sequence ID" value="NZ_JBHEEG010000001.1"/>
</dbReference>
<dbReference type="Proteomes" id="UP000252893">
    <property type="component" value="Unassembled WGS sequence"/>
</dbReference>
<dbReference type="EMBL" id="QNRH01000004">
    <property type="protein sequence ID" value="RBO94990.1"/>
    <property type="molecule type" value="Genomic_DNA"/>
</dbReference>
<evidence type="ECO:0000313" key="2">
    <source>
        <dbReference type="EMBL" id="RBO94990.1"/>
    </source>
</evidence>
<dbReference type="AlphaFoldDB" id="A0A366DY07"/>
<name>A0A366DY07_9HYPH</name>